<dbReference type="SUPFAM" id="SSF55103">
    <property type="entry name" value="FAD-linked oxidases, C-terminal domain"/>
    <property type="match status" value="1"/>
</dbReference>
<accession>A0A7X9SUN5</accession>
<dbReference type="FunFam" id="3.30.70.2740:FF:000001">
    <property type="entry name" value="D-lactate dehydrogenase mitochondrial"/>
    <property type="match status" value="1"/>
</dbReference>
<dbReference type="InterPro" id="IPR016171">
    <property type="entry name" value="Vanillyl_alc_oxidase_C-sub2"/>
</dbReference>
<dbReference type="GO" id="GO:0071949">
    <property type="term" value="F:FAD binding"/>
    <property type="evidence" value="ECO:0007669"/>
    <property type="project" value="InterPro"/>
</dbReference>
<comment type="similarity">
    <text evidence="2">Belongs to the FAD-binding oxidoreductase/transferase type 4 family.</text>
</comment>
<dbReference type="GO" id="GO:0016491">
    <property type="term" value="F:oxidoreductase activity"/>
    <property type="evidence" value="ECO:0007669"/>
    <property type="project" value="UniProtKB-KW"/>
</dbReference>
<dbReference type="InterPro" id="IPR016164">
    <property type="entry name" value="FAD-linked_Oxase-like_C"/>
</dbReference>
<dbReference type="InterPro" id="IPR051914">
    <property type="entry name" value="FAD-linked_OxidoTrans_Type4"/>
</dbReference>
<dbReference type="InterPro" id="IPR004113">
    <property type="entry name" value="FAD-bd_oxidored_4_C"/>
</dbReference>
<feature type="domain" description="FAD-binding PCMH-type" evidence="6">
    <location>
        <begin position="37"/>
        <end position="216"/>
    </location>
</feature>
<reference evidence="7 8" key="1">
    <citation type="submission" date="2020-04" db="EMBL/GenBank/DDBJ databases">
        <authorList>
            <person name="Hitch T.C.A."/>
            <person name="Wylensek D."/>
            <person name="Clavel T."/>
        </authorList>
    </citation>
    <scope>NUCLEOTIDE SEQUENCE [LARGE SCALE GENOMIC DNA]</scope>
    <source>
        <strain evidence="7 8">BL-383-APC-2I</strain>
    </source>
</reference>
<evidence type="ECO:0000256" key="2">
    <source>
        <dbReference type="ARBA" id="ARBA00008000"/>
    </source>
</evidence>
<evidence type="ECO:0000256" key="5">
    <source>
        <dbReference type="ARBA" id="ARBA00023002"/>
    </source>
</evidence>
<gene>
    <name evidence="7" type="ORF">HF852_02115</name>
</gene>
<dbReference type="InterPro" id="IPR016166">
    <property type="entry name" value="FAD-bd_PCMH"/>
</dbReference>
<dbReference type="AlphaFoldDB" id="A0A7X9SUN5"/>
<dbReference type="PANTHER" id="PTHR42934:SF2">
    <property type="entry name" value="GLYCOLATE OXIDASE SUBUNIT GLCD"/>
    <property type="match status" value="1"/>
</dbReference>
<name>A0A7X9SUN5_9CORY</name>
<dbReference type="FunFam" id="1.10.45.10:FF:000001">
    <property type="entry name" value="D-lactate dehydrogenase mitochondrial"/>
    <property type="match status" value="1"/>
</dbReference>
<dbReference type="SUPFAM" id="SSF56176">
    <property type="entry name" value="FAD-binding/transporter-associated domain-like"/>
    <property type="match status" value="1"/>
</dbReference>
<keyword evidence="3" id="KW-0285">Flavoprotein</keyword>
<dbReference type="InterPro" id="IPR036318">
    <property type="entry name" value="FAD-bd_PCMH-like_sf"/>
</dbReference>
<organism evidence="7 8">
    <name type="scientific">Corynebacterium xerosis</name>
    <dbReference type="NCBI Taxonomy" id="1725"/>
    <lineage>
        <taxon>Bacteria</taxon>
        <taxon>Bacillati</taxon>
        <taxon>Actinomycetota</taxon>
        <taxon>Actinomycetes</taxon>
        <taxon>Mycobacteriales</taxon>
        <taxon>Corynebacteriaceae</taxon>
        <taxon>Corynebacterium</taxon>
    </lineage>
</organism>
<dbReference type="Gene3D" id="3.30.465.10">
    <property type="match status" value="1"/>
</dbReference>
<comment type="cofactor">
    <cofactor evidence="1">
        <name>FAD</name>
        <dbReference type="ChEBI" id="CHEBI:57692"/>
    </cofactor>
</comment>
<sequence length="457" mass="47175">MASRAIQELTDSLPDGAVIVDADVAAAYSRDRTDVLAAGAPLAVVSARSTGDVAHAMAWAHAHDVPVVTRGAGTGLSGGATASPGCLVMSLAKMNRILSIEPDDFVARVEAGVINGDLDRAAKPHGLMYAPDPSSMEISTIGGNIATNAGGLRCVKYGVTRNSVRSLTVVLADGRVLRTGHDTVKGVSGLDLVGLFCGSEGTLGVITEATVALVPRPAGDPVTLLAPFPTADAALGAVSAAMRLGADPELMEFMDRRTLQSIDDWKGTDFASSGGMVLSQVTGADAAARAELIAEAFRAGGADDVAVSANPAEGEQLIAIRRLAYPAKERLGHALTEDVCVPRSRLAHMMRFIDRLAAEKDLTICTVAHAGDGNLHPVFIYDGATPADVPGVVWESAGEIFREALRVGGTLTGEHGVGTLKRRFLAEELGDVGVDVQRAIKAALDPKGLLNPGKALA</sequence>
<dbReference type="Pfam" id="PF02913">
    <property type="entry name" value="FAD-oxidase_C"/>
    <property type="match status" value="1"/>
</dbReference>
<dbReference type="PANTHER" id="PTHR42934">
    <property type="entry name" value="GLYCOLATE OXIDASE SUBUNIT GLCD"/>
    <property type="match status" value="1"/>
</dbReference>
<dbReference type="Proteomes" id="UP000589552">
    <property type="component" value="Unassembled WGS sequence"/>
</dbReference>
<dbReference type="InterPro" id="IPR006094">
    <property type="entry name" value="Oxid_FAD_bind_N"/>
</dbReference>
<dbReference type="RefSeq" id="WP_168937213.1">
    <property type="nucleotide sequence ID" value="NZ_JABAGA010000001.1"/>
</dbReference>
<evidence type="ECO:0000256" key="1">
    <source>
        <dbReference type="ARBA" id="ARBA00001974"/>
    </source>
</evidence>
<comment type="caution">
    <text evidence="7">The sequence shown here is derived from an EMBL/GenBank/DDBJ whole genome shotgun (WGS) entry which is preliminary data.</text>
</comment>
<evidence type="ECO:0000259" key="6">
    <source>
        <dbReference type="PROSITE" id="PS51387"/>
    </source>
</evidence>
<evidence type="ECO:0000256" key="4">
    <source>
        <dbReference type="ARBA" id="ARBA00022827"/>
    </source>
</evidence>
<dbReference type="PROSITE" id="PS51387">
    <property type="entry name" value="FAD_PCMH"/>
    <property type="match status" value="1"/>
</dbReference>
<dbReference type="EMBL" id="JABAGA010000001">
    <property type="protein sequence ID" value="NMF08414.1"/>
    <property type="molecule type" value="Genomic_DNA"/>
</dbReference>
<keyword evidence="4" id="KW-0274">FAD</keyword>
<dbReference type="Gene3D" id="3.30.70.2740">
    <property type="match status" value="1"/>
</dbReference>
<proteinExistence type="inferred from homology"/>
<evidence type="ECO:0000256" key="3">
    <source>
        <dbReference type="ARBA" id="ARBA00022630"/>
    </source>
</evidence>
<dbReference type="Pfam" id="PF01565">
    <property type="entry name" value="FAD_binding_4"/>
    <property type="match status" value="1"/>
</dbReference>
<evidence type="ECO:0000313" key="8">
    <source>
        <dbReference type="Proteomes" id="UP000589552"/>
    </source>
</evidence>
<keyword evidence="5" id="KW-0560">Oxidoreductase</keyword>
<evidence type="ECO:0000313" key="7">
    <source>
        <dbReference type="EMBL" id="NMF08414.1"/>
    </source>
</evidence>
<dbReference type="Gene3D" id="1.10.45.10">
    <property type="entry name" value="Vanillyl-alcohol Oxidase, Chain A, domain 4"/>
    <property type="match status" value="1"/>
</dbReference>
<dbReference type="InterPro" id="IPR016169">
    <property type="entry name" value="FAD-bd_PCMH_sub2"/>
</dbReference>
<protein>
    <submittedName>
        <fullName evidence="7">FAD-binding protein</fullName>
    </submittedName>
</protein>